<feature type="region of interest" description="Disordered" evidence="1">
    <location>
        <begin position="61"/>
        <end position="93"/>
    </location>
</feature>
<gene>
    <name evidence="2" type="ORF">VFH_VI097000</name>
</gene>
<dbReference type="EMBL" id="OX451741">
    <property type="protein sequence ID" value="CAI8617880.1"/>
    <property type="molecule type" value="Genomic_DNA"/>
</dbReference>
<sequence>MDSSFKIEYVKMWWKYEYGSLENDLKPLVNDDDATMLAMCAEEIKCDVEIYTEARFSSGEKTYMERSKEKEKGHGNVEENEDGEDSESSEDSLDSIHFKDNKEERMHDFDKGIGEGLNNGVDNSACIGGVHNGDGTGQMDNVDDTGQMDNCQGIHKGMIATEMDMEYVIDDDCITSELDSGVYDDSDDGRPSVIRFNEDENLRKEFKFKVGMEFSSLKQFKNVVLEHIMC</sequence>
<feature type="compositionally biased region" description="Basic and acidic residues" evidence="1">
    <location>
        <begin position="62"/>
        <end position="77"/>
    </location>
</feature>
<feature type="compositionally biased region" description="Acidic residues" evidence="1">
    <location>
        <begin position="78"/>
        <end position="93"/>
    </location>
</feature>
<dbReference type="AlphaFoldDB" id="A0AAV1B973"/>
<protein>
    <submittedName>
        <fullName evidence="2">Uncharacterized protein</fullName>
    </submittedName>
</protein>
<name>A0AAV1B973_VICFA</name>
<proteinExistence type="predicted"/>
<keyword evidence="3" id="KW-1185">Reference proteome</keyword>
<evidence type="ECO:0000313" key="3">
    <source>
        <dbReference type="Proteomes" id="UP001157006"/>
    </source>
</evidence>
<evidence type="ECO:0000256" key="1">
    <source>
        <dbReference type="SAM" id="MobiDB-lite"/>
    </source>
</evidence>
<organism evidence="2 3">
    <name type="scientific">Vicia faba</name>
    <name type="common">Broad bean</name>
    <name type="synonym">Faba vulgaris</name>
    <dbReference type="NCBI Taxonomy" id="3906"/>
    <lineage>
        <taxon>Eukaryota</taxon>
        <taxon>Viridiplantae</taxon>
        <taxon>Streptophyta</taxon>
        <taxon>Embryophyta</taxon>
        <taxon>Tracheophyta</taxon>
        <taxon>Spermatophyta</taxon>
        <taxon>Magnoliopsida</taxon>
        <taxon>eudicotyledons</taxon>
        <taxon>Gunneridae</taxon>
        <taxon>Pentapetalae</taxon>
        <taxon>rosids</taxon>
        <taxon>fabids</taxon>
        <taxon>Fabales</taxon>
        <taxon>Fabaceae</taxon>
        <taxon>Papilionoideae</taxon>
        <taxon>50 kb inversion clade</taxon>
        <taxon>NPAAA clade</taxon>
        <taxon>Hologalegina</taxon>
        <taxon>IRL clade</taxon>
        <taxon>Fabeae</taxon>
        <taxon>Vicia</taxon>
    </lineage>
</organism>
<evidence type="ECO:0000313" key="2">
    <source>
        <dbReference type="EMBL" id="CAI8617880.1"/>
    </source>
</evidence>
<reference evidence="2 3" key="1">
    <citation type="submission" date="2023-01" db="EMBL/GenBank/DDBJ databases">
        <authorList>
            <person name="Kreplak J."/>
        </authorList>
    </citation>
    <scope>NUCLEOTIDE SEQUENCE [LARGE SCALE GENOMIC DNA]</scope>
</reference>
<accession>A0AAV1B973</accession>
<dbReference type="Proteomes" id="UP001157006">
    <property type="component" value="Chromosome 6"/>
</dbReference>